<evidence type="ECO:0000313" key="1">
    <source>
        <dbReference type="EMBL" id="MBB3963679.1"/>
    </source>
</evidence>
<accession>A0A7W6CSR4</accession>
<dbReference type="Proteomes" id="UP000582090">
    <property type="component" value="Unassembled WGS sequence"/>
</dbReference>
<dbReference type="NCBIfam" id="NF047399">
    <property type="entry name" value="BrnA_antitoxin_add"/>
    <property type="match status" value="1"/>
</dbReference>
<reference evidence="1 2" key="1">
    <citation type="submission" date="2020-08" db="EMBL/GenBank/DDBJ databases">
        <title>Genomic Encyclopedia of Type Strains, Phase IV (KMG-IV): sequencing the most valuable type-strain genomes for metagenomic binning, comparative biology and taxonomic classification.</title>
        <authorList>
            <person name="Goeker M."/>
        </authorList>
    </citation>
    <scope>NUCLEOTIDE SEQUENCE [LARGE SCALE GENOMIC DNA]</scope>
    <source>
        <strain evidence="1 2">DSM 26575</strain>
    </source>
</reference>
<proteinExistence type="predicted"/>
<dbReference type="RefSeq" id="WP_183899363.1">
    <property type="nucleotide sequence ID" value="NZ_JACIDW010000002.1"/>
</dbReference>
<keyword evidence="2" id="KW-1185">Reference proteome</keyword>
<dbReference type="AlphaFoldDB" id="A0A7W6CSR4"/>
<dbReference type="EMBL" id="JACIDW010000002">
    <property type="protein sequence ID" value="MBB3963679.1"/>
    <property type="molecule type" value="Genomic_DNA"/>
</dbReference>
<evidence type="ECO:0000313" key="2">
    <source>
        <dbReference type="Proteomes" id="UP000582090"/>
    </source>
</evidence>
<gene>
    <name evidence="1" type="ORF">GGQ67_001304</name>
</gene>
<protein>
    <recommendedName>
        <fullName evidence="3">CopG family transcriptional regulator</fullName>
    </recommendedName>
</protein>
<organism evidence="1 2">
    <name type="scientific">Rhizobium metallidurans</name>
    <dbReference type="NCBI Taxonomy" id="1265931"/>
    <lineage>
        <taxon>Bacteria</taxon>
        <taxon>Pseudomonadati</taxon>
        <taxon>Pseudomonadota</taxon>
        <taxon>Alphaproteobacteria</taxon>
        <taxon>Hyphomicrobiales</taxon>
        <taxon>Rhizobiaceae</taxon>
        <taxon>Rhizobium/Agrobacterium group</taxon>
        <taxon>Rhizobium</taxon>
    </lineage>
</organism>
<comment type="caution">
    <text evidence="1">The sequence shown here is derived from an EMBL/GenBank/DDBJ whole genome shotgun (WGS) entry which is preliminary data.</text>
</comment>
<evidence type="ECO:0008006" key="3">
    <source>
        <dbReference type="Google" id="ProtNLM"/>
    </source>
</evidence>
<name>A0A7W6CSR4_9HYPH</name>
<sequence>MKTISAEELDKKFDDGEDISEYLDWSKARGPGQELTAVAFDLTVGELRVLDTEAKRLGVSRQDLLQLWIAERLSSVGQR</sequence>